<dbReference type="EMBL" id="UZAH01003001">
    <property type="protein sequence ID" value="VDO23513.1"/>
    <property type="molecule type" value="Genomic_DNA"/>
</dbReference>
<sequence length="182" mass="20895">MHVLDLVELVSVLSGLISFYRFIVVCRVERSVVLPCEAADPTRLLNRLGTHWQCYPRMTTILPNQQIVGRLRFRTVVTHLGHDMETVSCYPPTTSGQSLPTPICKLFSKRRVTSNTMWSPYKKRRADLPMFEHSRMELSSFLERKFHHETSVSLDSSCTHQSSNTSNRMKSCLLALQCFESS</sequence>
<protein>
    <submittedName>
        <fullName evidence="3">Secreted protein</fullName>
    </submittedName>
</protein>
<accession>A0A183F7N5</accession>
<reference evidence="1 2" key="1">
    <citation type="submission" date="2018-11" db="EMBL/GenBank/DDBJ databases">
        <authorList>
            <consortium name="Pathogen Informatics"/>
        </authorList>
    </citation>
    <scope>NUCLEOTIDE SEQUENCE [LARGE SCALE GENOMIC DNA]</scope>
</reference>
<gene>
    <name evidence="1" type="ORF">HPBE_LOCUS2178</name>
</gene>
<accession>A0A3P7USR9</accession>
<evidence type="ECO:0000313" key="1">
    <source>
        <dbReference type="EMBL" id="VDO23513.1"/>
    </source>
</evidence>
<proteinExistence type="predicted"/>
<organism evidence="2 3">
    <name type="scientific">Heligmosomoides polygyrus</name>
    <name type="common">Parasitic roundworm</name>
    <dbReference type="NCBI Taxonomy" id="6339"/>
    <lineage>
        <taxon>Eukaryota</taxon>
        <taxon>Metazoa</taxon>
        <taxon>Ecdysozoa</taxon>
        <taxon>Nematoda</taxon>
        <taxon>Chromadorea</taxon>
        <taxon>Rhabditida</taxon>
        <taxon>Rhabditina</taxon>
        <taxon>Rhabditomorpha</taxon>
        <taxon>Strongyloidea</taxon>
        <taxon>Heligmosomidae</taxon>
        <taxon>Heligmosomoides</taxon>
    </lineage>
</organism>
<evidence type="ECO:0000313" key="3">
    <source>
        <dbReference type="WBParaSite" id="HPBE_0000217701-mRNA-1"/>
    </source>
</evidence>
<dbReference type="WBParaSite" id="HPBE_0000217701-mRNA-1">
    <property type="protein sequence ID" value="HPBE_0000217701-mRNA-1"/>
    <property type="gene ID" value="HPBE_0000217701"/>
</dbReference>
<dbReference type="AlphaFoldDB" id="A0A183F7N5"/>
<dbReference type="Proteomes" id="UP000050761">
    <property type="component" value="Unassembled WGS sequence"/>
</dbReference>
<evidence type="ECO:0000313" key="2">
    <source>
        <dbReference type="Proteomes" id="UP000050761"/>
    </source>
</evidence>
<name>A0A183F7N5_HELPZ</name>
<keyword evidence="2" id="KW-1185">Reference proteome</keyword>
<reference evidence="3" key="2">
    <citation type="submission" date="2019-09" db="UniProtKB">
        <authorList>
            <consortium name="WormBaseParasite"/>
        </authorList>
    </citation>
    <scope>IDENTIFICATION</scope>
</reference>